<dbReference type="GeneID" id="89943516"/>
<sequence length="109" mass="12658">MYSKFTFRQYLLLALSFMAYTPWTRTLSVSCLFPSKEKHFSSHNPGFERCDYAQNRCRSFGETPRTDTLGIVSCISFPPSLSWWNWFARSPSDSIAYLVGHAHHQRPEA</sequence>
<reference evidence="1" key="2">
    <citation type="submission" date="2023-05" db="EMBL/GenBank/DDBJ databases">
        <authorList>
            <consortium name="Lawrence Berkeley National Laboratory"/>
            <person name="Steindorff A."/>
            <person name="Hensen N."/>
            <person name="Bonometti L."/>
            <person name="Westerberg I."/>
            <person name="Brannstrom I.O."/>
            <person name="Guillou S."/>
            <person name="Cros-Aarteil S."/>
            <person name="Calhoun S."/>
            <person name="Haridas S."/>
            <person name="Kuo A."/>
            <person name="Mondo S."/>
            <person name="Pangilinan J."/>
            <person name="Riley R."/>
            <person name="Labutti K."/>
            <person name="Andreopoulos B."/>
            <person name="Lipzen A."/>
            <person name="Chen C."/>
            <person name="Yanf M."/>
            <person name="Daum C."/>
            <person name="Ng V."/>
            <person name="Clum A."/>
            <person name="Ohm R."/>
            <person name="Martin F."/>
            <person name="Silar P."/>
            <person name="Natvig D."/>
            <person name="Lalanne C."/>
            <person name="Gautier V."/>
            <person name="Ament-Velasquez S.L."/>
            <person name="Kruys A."/>
            <person name="Hutchinson M.I."/>
            <person name="Powell A.J."/>
            <person name="Barry K."/>
            <person name="Miller A.N."/>
            <person name="Grigoriev I.V."/>
            <person name="Debuchy R."/>
            <person name="Gladieux P."/>
            <person name="Thoren M.H."/>
            <person name="Johannesson H."/>
        </authorList>
    </citation>
    <scope>NUCLEOTIDE SEQUENCE</scope>
    <source>
        <strain evidence="1">CBS 508.74</strain>
    </source>
</reference>
<comment type="caution">
    <text evidence="1">The sequence shown here is derived from an EMBL/GenBank/DDBJ whole genome shotgun (WGS) entry which is preliminary data.</text>
</comment>
<organism evidence="1 2">
    <name type="scientific">Canariomyces notabilis</name>
    <dbReference type="NCBI Taxonomy" id="2074819"/>
    <lineage>
        <taxon>Eukaryota</taxon>
        <taxon>Fungi</taxon>
        <taxon>Dikarya</taxon>
        <taxon>Ascomycota</taxon>
        <taxon>Pezizomycotina</taxon>
        <taxon>Sordariomycetes</taxon>
        <taxon>Sordariomycetidae</taxon>
        <taxon>Sordariales</taxon>
        <taxon>Chaetomiaceae</taxon>
        <taxon>Canariomyces</taxon>
    </lineage>
</organism>
<evidence type="ECO:0000313" key="2">
    <source>
        <dbReference type="Proteomes" id="UP001302812"/>
    </source>
</evidence>
<dbReference type="EMBL" id="MU853342">
    <property type="protein sequence ID" value="KAK4112425.1"/>
    <property type="molecule type" value="Genomic_DNA"/>
</dbReference>
<protein>
    <submittedName>
        <fullName evidence="1">Uncharacterized protein</fullName>
    </submittedName>
</protein>
<keyword evidence="2" id="KW-1185">Reference proteome</keyword>
<gene>
    <name evidence="1" type="ORF">N656DRAFT_89510</name>
</gene>
<name>A0AAN6TDM4_9PEZI</name>
<dbReference type="AlphaFoldDB" id="A0AAN6TDM4"/>
<dbReference type="RefSeq" id="XP_064669995.1">
    <property type="nucleotide sequence ID" value="XM_064819390.1"/>
</dbReference>
<evidence type="ECO:0000313" key="1">
    <source>
        <dbReference type="EMBL" id="KAK4112425.1"/>
    </source>
</evidence>
<accession>A0AAN6TDM4</accession>
<proteinExistence type="predicted"/>
<reference evidence="1" key="1">
    <citation type="journal article" date="2023" name="Mol. Phylogenet. Evol.">
        <title>Genome-scale phylogeny and comparative genomics of the fungal order Sordariales.</title>
        <authorList>
            <person name="Hensen N."/>
            <person name="Bonometti L."/>
            <person name="Westerberg I."/>
            <person name="Brannstrom I.O."/>
            <person name="Guillou S."/>
            <person name="Cros-Aarteil S."/>
            <person name="Calhoun S."/>
            <person name="Haridas S."/>
            <person name="Kuo A."/>
            <person name="Mondo S."/>
            <person name="Pangilinan J."/>
            <person name="Riley R."/>
            <person name="LaButti K."/>
            <person name="Andreopoulos B."/>
            <person name="Lipzen A."/>
            <person name="Chen C."/>
            <person name="Yan M."/>
            <person name="Daum C."/>
            <person name="Ng V."/>
            <person name="Clum A."/>
            <person name="Steindorff A."/>
            <person name="Ohm R.A."/>
            <person name="Martin F."/>
            <person name="Silar P."/>
            <person name="Natvig D.O."/>
            <person name="Lalanne C."/>
            <person name="Gautier V."/>
            <person name="Ament-Velasquez S.L."/>
            <person name="Kruys A."/>
            <person name="Hutchinson M.I."/>
            <person name="Powell A.J."/>
            <person name="Barry K."/>
            <person name="Miller A.N."/>
            <person name="Grigoriev I.V."/>
            <person name="Debuchy R."/>
            <person name="Gladieux P."/>
            <person name="Hiltunen Thoren M."/>
            <person name="Johannesson H."/>
        </authorList>
    </citation>
    <scope>NUCLEOTIDE SEQUENCE</scope>
    <source>
        <strain evidence="1">CBS 508.74</strain>
    </source>
</reference>
<dbReference type="Proteomes" id="UP001302812">
    <property type="component" value="Unassembled WGS sequence"/>
</dbReference>